<dbReference type="InterPro" id="IPR018060">
    <property type="entry name" value="HTH_AraC"/>
</dbReference>
<dbReference type="PROSITE" id="PS00041">
    <property type="entry name" value="HTH_ARAC_FAMILY_1"/>
    <property type="match status" value="1"/>
</dbReference>
<gene>
    <name evidence="5" type="primary">txxe 2789</name>
    <name evidence="5" type="ORF">TXXE_16190</name>
</gene>
<dbReference type="Pfam" id="PF02311">
    <property type="entry name" value="AraC_binding"/>
    <property type="match status" value="1"/>
</dbReference>
<evidence type="ECO:0000313" key="6">
    <source>
        <dbReference type="Proteomes" id="UP000681526"/>
    </source>
</evidence>
<evidence type="ECO:0000256" key="1">
    <source>
        <dbReference type="ARBA" id="ARBA00023015"/>
    </source>
</evidence>
<proteinExistence type="predicted"/>
<dbReference type="EMBL" id="CAJRAY010000083">
    <property type="protein sequence ID" value="CAG5091714.1"/>
    <property type="molecule type" value="Genomic_DNA"/>
</dbReference>
<comment type="caution">
    <text evidence="5">The sequence shown here is derived from an EMBL/GenBank/DDBJ whole genome shotgun (WGS) entry which is preliminary data.</text>
</comment>
<evidence type="ECO:0000313" key="5">
    <source>
        <dbReference type="EMBL" id="CAG5091714.1"/>
    </source>
</evidence>
<feature type="domain" description="HTH araC/xylS-type" evidence="4">
    <location>
        <begin position="163"/>
        <end position="261"/>
    </location>
</feature>
<dbReference type="InterPro" id="IPR037923">
    <property type="entry name" value="HTH-like"/>
</dbReference>
<name>A0ABN7S6W9_THEXY</name>
<reference evidence="5 6" key="1">
    <citation type="submission" date="2021-04" db="EMBL/GenBank/DDBJ databases">
        <authorList>
            <person name="Rakotoarivonina H."/>
        </authorList>
    </citation>
    <scope>NUCLEOTIDE SEQUENCE [LARGE SCALE GENOMIC DNA]</scope>
    <source>
        <strain evidence="5 6">XE</strain>
    </source>
</reference>
<dbReference type="InterPro" id="IPR018062">
    <property type="entry name" value="HTH_AraC-typ_CS"/>
</dbReference>
<keyword evidence="6" id="KW-1185">Reference proteome</keyword>
<dbReference type="PANTHER" id="PTHR43280:SF2">
    <property type="entry name" value="HTH-TYPE TRANSCRIPTIONAL REGULATOR EXSA"/>
    <property type="match status" value="1"/>
</dbReference>
<dbReference type="SUPFAM" id="SSF51215">
    <property type="entry name" value="Regulatory protein AraC"/>
    <property type="match status" value="1"/>
</dbReference>
<organism evidence="5 6">
    <name type="scientific">Thermobacillus xylanilyticus</name>
    <dbReference type="NCBI Taxonomy" id="76633"/>
    <lineage>
        <taxon>Bacteria</taxon>
        <taxon>Bacillati</taxon>
        <taxon>Bacillota</taxon>
        <taxon>Bacilli</taxon>
        <taxon>Bacillales</taxon>
        <taxon>Paenibacillaceae</taxon>
        <taxon>Thermobacillus</taxon>
    </lineage>
</organism>
<evidence type="ECO:0000256" key="3">
    <source>
        <dbReference type="ARBA" id="ARBA00023163"/>
    </source>
</evidence>
<keyword evidence="3" id="KW-0804">Transcription</keyword>
<dbReference type="Proteomes" id="UP000681526">
    <property type="component" value="Unassembled WGS sequence"/>
</dbReference>
<dbReference type="SUPFAM" id="SSF46689">
    <property type="entry name" value="Homeodomain-like"/>
    <property type="match status" value="2"/>
</dbReference>
<keyword evidence="1" id="KW-0805">Transcription regulation</keyword>
<protein>
    <submittedName>
        <fullName evidence="5">Transcriptional regulator, AraC family</fullName>
    </submittedName>
</protein>
<sequence>MALSQYDHLVPEVVLFVDRRCYPDWKIIRRPIDFHDLTFVVGGKADYYVNGVKHTAEAGNLIYIPPGSIREANTYADSPMHSYAFNFLWLPPNNETRLPLATITKFRLTGPLLEQIKAFNQIWMSKQPGYKMQARGQFLLILHRLLVTALHRTEDLAPDPRIERMKAYLAENYAEDLDIGRLAELAGLHPVYLGRLFKQQTGVSFRAFLNTIRVNNAEAMLAAGGFTVSEVAERCGFKDVAYFSNVFKAVKGYPPSSIAAKGWTPEKI</sequence>
<accession>A0ABN7S6W9</accession>
<dbReference type="SMART" id="SM00342">
    <property type="entry name" value="HTH_ARAC"/>
    <property type="match status" value="1"/>
</dbReference>
<evidence type="ECO:0000259" key="4">
    <source>
        <dbReference type="PROSITE" id="PS01124"/>
    </source>
</evidence>
<dbReference type="PROSITE" id="PS01124">
    <property type="entry name" value="HTH_ARAC_FAMILY_2"/>
    <property type="match status" value="1"/>
</dbReference>
<dbReference type="Pfam" id="PF12833">
    <property type="entry name" value="HTH_18"/>
    <property type="match status" value="1"/>
</dbReference>
<dbReference type="InterPro" id="IPR009057">
    <property type="entry name" value="Homeodomain-like_sf"/>
</dbReference>
<evidence type="ECO:0000256" key="2">
    <source>
        <dbReference type="ARBA" id="ARBA00023125"/>
    </source>
</evidence>
<dbReference type="PANTHER" id="PTHR43280">
    <property type="entry name" value="ARAC-FAMILY TRANSCRIPTIONAL REGULATOR"/>
    <property type="match status" value="1"/>
</dbReference>
<dbReference type="RefSeq" id="WP_213485755.1">
    <property type="nucleotide sequence ID" value="NZ_CAJRAY010000083.1"/>
</dbReference>
<dbReference type="InterPro" id="IPR003313">
    <property type="entry name" value="AraC-bd"/>
</dbReference>
<keyword evidence="2" id="KW-0238">DNA-binding</keyword>
<dbReference type="Gene3D" id="1.10.10.60">
    <property type="entry name" value="Homeodomain-like"/>
    <property type="match status" value="2"/>
</dbReference>